<dbReference type="Pfam" id="PF00772">
    <property type="entry name" value="DnaB"/>
    <property type="match status" value="1"/>
</dbReference>
<organism evidence="14 15">
    <name type="scientific">Brevibacillus laterosporus LMG 15441</name>
    <dbReference type="NCBI Taxonomy" id="1042163"/>
    <lineage>
        <taxon>Bacteria</taxon>
        <taxon>Bacillati</taxon>
        <taxon>Bacillota</taxon>
        <taxon>Bacilli</taxon>
        <taxon>Bacillales</taxon>
        <taxon>Paenibacillaceae</taxon>
        <taxon>Brevibacillus</taxon>
    </lineage>
</organism>
<dbReference type="GO" id="GO:0042802">
    <property type="term" value="F:identical protein binding"/>
    <property type="evidence" value="ECO:0007669"/>
    <property type="project" value="UniProtKB-ARBA"/>
</dbReference>
<dbReference type="HOGENOM" id="CLU_005373_0_0_9"/>
<gene>
    <name evidence="14" type="ORF">BRLA_c031400</name>
</gene>
<protein>
    <recommendedName>
        <fullName evidence="11 12">Replicative DNA helicase</fullName>
        <ecNumber evidence="11 12">5.6.2.3</ecNumber>
    </recommendedName>
</protein>
<dbReference type="SUPFAM" id="SSF52540">
    <property type="entry name" value="P-loop containing nucleoside triphosphate hydrolases"/>
    <property type="match status" value="1"/>
</dbReference>
<sequence>MINIQEMPHSHEAEQAVIGSILKDPAIIEKVLERINHESLYQPLHKKILKAMTELFETGTKIDILTVTTKLASDNLFISAGSSVYLTDLQGSVASTETLNYHIGIVAEQAKRRKLIRLGEQLQKDGYSAEDIDAVLANLDNAKAELEPNVQSQGFKHAGEVVKESYEAIEKVSMFKGQMTGIPSGYADIDKMTAGLNKSDLIIWAARPSVGKTALALNVGQNVAIRSKEPVAIFSLEMSAPQLVTRMICAEGMIDASRIRSGLLEENDWQKLTMAIGTISKAPIYIDDTAAVTTADIRRRCKKLQQEKGLGLILIDYLQLLRGKGGNRQEEVSSISRELKSIARELDVPIIALSQLSRSVEQRQDKRPMMSDLRESGSLEQDADLVAFLYRDDYYNKDSESKNIVEFIVAKQRNGPTGTVELVFLKEYNKFSNMARQLSMDDPA</sequence>
<evidence type="ECO:0000313" key="14">
    <source>
        <dbReference type="EMBL" id="AIG27452.1"/>
    </source>
</evidence>
<dbReference type="InterPro" id="IPR036185">
    <property type="entry name" value="DNA_heli_DnaB-like_N_sf"/>
</dbReference>
<dbReference type="Gene3D" id="1.10.860.10">
    <property type="entry name" value="DNAb Helicase, Chain A"/>
    <property type="match status" value="1"/>
</dbReference>
<keyword evidence="7 12" id="KW-0067">ATP-binding</keyword>
<evidence type="ECO:0000256" key="6">
    <source>
        <dbReference type="ARBA" id="ARBA00022806"/>
    </source>
</evidence>
<keyword evidence="9" id="KW-0413">Isomerase</keyword>
<dbReference type="GO" id="GO:0006269">
    <property type="term" value="P:DNA replication, synthesis of primer"/>
    <property type="evidence" value="ECO:0007669"/>
    <property type="project" value="UniProtKB-UniRule"/>
</dbReference>
<dbReference type="InterPro" id="IPR016136">
    <property type="entry name" value="DNA_helicase_N/primase_C"/>
</dbReference>
<dbReference type="GO" id="GO:0043139">
    <property type="term" value="F:5'-3' DNA helicase activity"/>
    <property type="evidence" value="ECO:0007669"/>
    <property type="project" value="UniProtKB-EC"/>
</dbReference>
<dbReference type="CDD" id="cd00984">
    <property type="entry name" value="DnaB_C"/>
    <property type="match status" value="1"/>
</dbReference>
<comment type="catalytic activity">
    <reaction evidence="10 12">
        <text>ATP + H2O = ADP + phosphate + H(+)</text>
        <dbReference type="Rhea" id="RHEA:13065"/>
        <dbReference type="ChEBI" id="CHEBI:15377"/>
        <dbReference type="ChEBI" id="CHEBI:15378"/>
        <dbReference type="ChEBI" id="CHEBI:30616"/>
        <dbReference type="ChEBI" id="CHEBI:43474"/>
        <dbReference type="ChEBI" id="CHEBI:456216"/>
        <dbReference type="EC" id="5.6.2.3"/>
    </reaction>
</comment>
<feature type="domain" description="SF4 helicase" evidence="13">
    <location>
        <begin position="175"/>
        <end position="438"/>
    </location>
</feature>
<keyword evidence="2 12" id="KW-0639">Primosome</keyword>
<dbReference type="NCBIfam" id="TIGR00665">
    <property type="entry name" value="DnaB"/>
    <property type="match status" value="1"/>
</dbReference>
<dbReference type="GO" id="GO:0005829">
    <property type="term" value="C:cytosol"/>
    <property type="evidence" value="ECO:0007669"/>
    <property type="project" value="TreeGrafter"/>
</dbReference>
<evidence type="ECO:0000256" key="8">
    <source>
        <dbReference type="ARBA" id="ARBA00023125"/>
    </source>
</evidence>
<dbReference type="Pfam" id="PF03796">
    <property type="entry name" value="DnaB_C"/>
    <property type="match status" value="1"/>
</dbReference>
<comment type="function">
    <text evidence="12">The main replicative DNA helicase, it participates in initiation and elongation during chromosome replication. Travels ahead of the DNA replisome, separating dsDNA into templates for DNA synthesis. A processive ATP-dependent 5'-3' DNA helicase it has DNA-dependent ATPase activity.</text>
</comment>
<dbReference type="PROSITE" id="PS51199">
    <property type="entry name" value="SF4_HELICASE"/>
    <property type="match status" value="1"/>
</dbReference>
<dbReference type="InterPro" id="IPR007693">
    <property type="entry name" value="DNA_helicase_DnaB-like_N"/>
</dbReference>
<dbReference type="InterPro" id="IPR007694">
    <property type="entry name" value="DNA_helicase_DnaB-like_C"/>
</dbReference>
<dbReference type="GO" id="GO:0003677">
    <property type="term" value="F:DNA binding"/>
    <property type="evidence" value="ECO:0007669"/>
    <property type="project" value="UniProtKB-UniRule"/>
</dbReference>
<dbReference type="SUPFAM" id="SSF48024">
    <property type="entry name" value="N-terminal domain of DnaB helicase"/>
    <property type="match status" value="1"/>
</dbReference>
<dbReference type="FunFam" id="3.40.50.300:FF:000076">
    <property type="entry name" value="Replicative DNA helicase"/>
    <property type="match status" value="1"/>
</dbReference>
<reference evidence="14 15" key="1">
    <citation type="journal article" date="2011" name="J. Bacteriol.">
        <title>Genome sequence of Brevibacillus laterosporus LMG 15441, a pathogen of invertebrates.</title>
        <authorList>
            <person name="Djukic M."/>
            <person name="Poehlein A."/>
            <person name="Thurmer A."/>
            <person name="Daniel R."/>
        </authorList>
    </citation>
    <scope>NUCLEOTIDE SEQUENCE [LARGE SCALE GENOMIC DNA]</scope>
    <source>
        <strain evidence="14 15">LMG 15441</strain>
    </source>
</reference>
<dbReference type="KEGG" id="blr:BRLA_c031400"/>
<evidence type="ECO:0000256" key="3">
    <source>
        <dbReference type="ARBA" id="ARBA00022705"/>
    </source>
</evidence>
<dbReference type="InterPro" id="IPR027417">
    <property type="entry name" value="P-loop_NTPase"/>
</dbReference>
<evidence type="ECO:0000256" key="9">
    <source>
        <dbReference type="ARBA" id="ARBA00023235"/>
    </source>
</evidence>
<evidence type="ECO:0000256" key="5">
    <source>
        <dbReference type="ARBA" id="ARBA00022801"/>
    </source>
</evidence>
<dbReference type="NCBIfam" id="NF004384">
    <property type="entry name" value="PRK05748.1"/>
    <property type="match status" value="1"/>
</dbReference>
<evidence type="ECO:0000256" key="12">
    <source>
        <dbReference type="RuleBase" id="RU362085"/>
    </source>
</evidence>
<keyword evidence="4 12" id="KW-0547">Nucleotide-binding</keyword>
<evidence type="ECO:0000256" key="7">
    <source>
        <dbReference type="ARBA" id="ARBA00022840"/>
    </source>
</evidence>
<keyword evidence="6 12" id="KW-0347">Helicase</keyword>
<evidence type="ECO:0000256" key="11">
    <source>
        <dbReference type="NCBIfam" id="TIGR00665"/>
    </source>
</evidence>
<dbReference type="Proteomes" id="UP000005850">
    <property type="component" value="Chromosome"/>
</dbReference>
<proteinExistence type="inferred from homology"/>
<comment type="similarity">
    <text evidence="1 12">Belongs to the helicase family. DnaB subfamily.</text>
</comment>
<evidence type="ECO:0000313" key="15">
    <source>
        <dbReference type="Proteomes" id="UP000005850"/>
    </source>
</evidence>
<evidence type="ECO:0000256" key="4">
    <source>
        <dbReference type="ARBA" id="ARBA00022741"/>
    </source>
</evidence>
<evidence type="ECO:0000259" key="13">
    <source>
        <dbReference type="PROSITE" id="PS51199"/>
    </source>
</evidence>
<dbReference type="Gene3D" id="3.40.50.300">
    <property type="entry name" value="P-loop containing nucleotide triphosphate hydrolases"/>
    <property type="match status" value="1"/>
</dbReference>
<dbReference type="PANTHER" id="PTHR30153">
    <property type="entry name" value="REPLICATIVE DNA HELICASE DNAB"/>
    <property type="match status" value="1"/>
</dbReference>
<evidence type="ECO:0000256" key="2">
    <source>
        <dbReference type="ARBA" id="ARBA00022515"/>
    </source>
</evidence>
<dbReference type="STRING" id="1042163.BRLA_c031400"/>
<evidence type="ECO:0000256" key="10">
    <source>
        <dbReference type="ARBA" id="ARBA00048954"/>
    </source>
</evidence>
<dbReference type="GO" id="GO:0016887">
    <property type="term" value="F:ATP hydrolysis activity"/>
    <property type="evidence" value="ECO:0007669"/>
    <property type="project" value="RHEA"/>
</dbReference>
<name>A0A075R4I0_BRELA</name>
<dbReference type="GO" id="GO:1990077">
    <property type="term" value="C:primosome complex"/>
    <property type="evidence" value="ECO:0007669"/>
    <property type="project" value="UniProtKB-UniRule"/>
</dbReference>
<dbReference type="eggNOG" id="COG0305">
    <property type="taxonomic scope" value="Bacteria"/>
</dbReference>
<keyword evidence="3 12" id="KW-0235">DNA replication</keyword>
<keyword evidence="8 12" id="KW-0238">DNA-binding</keyword>
<dbReference type="RefSeq" id="WP_003337098.1">
    <property type="nucleotide sequence ID" value="NZ_CP007806.1"/>
</dbReference>
<dbReference type="InterPro" id="IPR007692">
    <property type="entry name" value="DNA_helicase_DnaB"/>
</dbReference>
<dbReference type="AlphaFoldDB" id="A0A075R4I0"/>
<accession>A0A075R4I0</accession>
<dbReference type="EMBL" id="CP007806">
    <property type="protein sequence ID" value="AIG27452.1"/>
    <property type="molecule type" value="Genomic_DNA"/>
</dbReference>
<dbReference type="GO" id="GO:0005524">
    <property type="term" value="F:ATP binding"/>
    <property type="evidence" value="ECO:0007669"/>
    <property type="project" value="UniProtKB-UniRule"/>
</dbReference>
<evidence type="ECO:0000256" key="1">
    <source>
        <dbReference type="ARBA" id="ARBA00008428"/>
    </source>
</evidence>
<keyword evidence="15" id="KW-1185">Reference proteome</keyword>
<dbReference type="EC" id="5.6.2.3" evidence="11 12"/>
<keyword evidence="5 12" id="KW-0378">Hydrolase</keyword>
<dbReference type="PANTHER" id="PTHR30153:SF2">
    <property type="entry name" value="REPLICATIVE DNA HELICASE"/>
    <property type="match status" value="1"/>
</dbReference>